<sequence>MTALDVSYTHTIAAPPDRVFRALTDPADLTVWFAEGVAIDARPGGGFSFWGRHTYGTPAHPGIQTRLHTFEPDREIAFDWPLEGQAGRVTLSLAPKDDGTAVTARHVLADSPAIGRARELVDDLWRMHLGALGTHLSGQPVTLPDFADPHPQVRLSIHVDAPRAAVWRTLTDPALLDQWLTKAAVIDLAAGTLDFGWRYEENGREVVVPPMQLLEIAEPERLVMEWRDWRGDPDVPHQRVTWLLSEDGDGTRVDLVHDGFTRTADISDYPWGWRWFLQQIRTVGEAAAANG</sequence>
<evidence type="ECO:0000313" key="4">
    <source>
        <dbReference type="Proteomes" id="UP001143486"/>
    </source>
</evidence>
<dbReference type="Proteomes" id="UP001143486">
    <property type="component" value="Unassembled WGS sequence"/>
</dbReference>
<dbReference type="InterPro" id="IPR023393">
    <property type="entry name" value="START-like_dom_sf"/>
</dbReference>
<dbReference type="SUPFAM" id="SSF55961">
    <property type="entry name" value="Bet v1-like"/>
    <property type="match status" value="2"/>
</dbReference>
<dbReference type="InterPro" id="IPR013538">
    <property type="entry name" value="ASHA1/2-like_C"/>
</dbReference>
<evidence type="ECO:0000313" key="3">
    <source>
        <dbReference type="EMBL" id="GLK53006.1"/>
    </source>
</evidence>
<comment type="similarity">
    <text evidence="1">Belongs to the AHA1 family.</text>
</comment>
<reference evidence="3" key="2">
    <citation type="submission" date="2023-01" db="EMBL/GenBank/DDBJ databases">
        <authorList>
            <person name="Sun Q."/>
            <person name="Evtushenko L."/>
        </authorList>
    </citation>
    <scope>NUCLEOTIDE SEQUENCE</scope>
    <source>
        <strain evidence="3">VKM B-1513</strain>
    </source>
</reference>
<evidence type="ECO:0000256" key="1">
    <source>
        <dbReference type="ARBA" id="ARBA00006817"/>
    </source>
</evidence>
<accession>A0A9W6MPI9</accession>
<dbReference type="AlphaFoldDB" id="A0A9W6MPI9"/>
<evidence type="ECO:0000259" key="2">
    <source>
        <dbReference type="Pfam" id="PF08327"/>
    </source>
</evidence>
<reference evidence="3" key="1">
    <citation type="journal article" date="2014" name="Int. J. Syst. Evol. Microbiol.">
        <title>Complete genome sequence of Corynebacterium casei LMG S-19264T (=DSM 44701T), isolated from a smear-ripened cheese.</title>
        <authorList>
            <consortium name="US DOE Joint Genome Institute (JGI-PGF)"/>
            <person name="Walter F."/>
            <person name="Albersmeier A."/>
            <person name="Kalinowski J."/>
            <person name="Ruckert C."/>
        </authorList>
    </citation>
    <scope>NUCLEOTIDE SEQUENCE</scope>
    <source>
        <strain evidence="3">VKM B-1513</strain>
    </source>
</reference>
<dbReference type="CDD" id="cd07814">
    <property type="entry name" value="SRPBCC_CalC_Aha1-like"/>
    <property type="match status" value="1"/>
</dbReference>
<name>A0A9W6MPI9_9PROT</name>
<dbReference type="EMBL" id="BSFE01000007">
    <property type="protein sequence ID" value="GLK53006.1"/>
    <property type="molecule type" value="Genomic_DNA"/>
</dbReference>
<comment type="caution">
    <text evidence="3">The sequence shown here is derived from an EMBL/GenBank/DDBJ whole genome shotgun (WGS) entry which is preliminary data.</text>
</comment>
<dbReference type="Pfam" id="PF08327">
    <property type="entry name" value="AHSA1"/>
    <property type="match status" value="2"/>
</dbReference>
<dbReference type="RefSeq" id="WP_271187365.1">
    <property type="nucleotide sequence ID" value="NZ_BSFE01000007.1"/>
</dbReference>
<feature type="domain" description="Activator of Hsp90 ATPase homologue 1/2-like C-terminal" evidence="2">
    <location>
        <begin position="160"/>
        <end position="282"/>
    </location>
</feature>
<gene>
    <name evidence="3" type="ORF">GCM10017621_25140</name>
</gene>
<protein>
    <recommendedName>
        <fullName evidence="2">Activator of Hsp90 ATPase homologue 1/2-like C-terminal domain-containing protein</fullName>
    </recommendedName>
</protein>
<organism evidence="3 4">
    <name type="scientific">Maricaulis virginensis</name>
    <dbReference type="NCBI Taxonomy" id="144022"/>
    <lineage>
        <taxon>Bacteria</taxon>
        <taxon>Pseudomonadati</taxon>
        <taxon>Pseudomonadota</taxon>
        <taxon>Alphaproteobacteria</taxon>
        <taxon>Maricaulales</taxon>
        <taxon>Maricaulaceae</taxon>
        <taxon>Maricaulis</taxon>
    </lineage>
</organism>
<proteinExistence type="inferred from homology"/>
<keyword evidence="4" id="KW-1185">Reference proteome</keyword>
<dbReference type="Gene3D" id="3.30.530.20">
    <property type="match status" value="2"/>
</dbReference>
<feature type="domain" description="Activator of Hsp90 ATPase homologue 1/2-like C-terminal" evidence="2">
    <location>
        <begin position="13"/>
        <end position="134"/>
    </location>
</feature>